<feature type="compositionally biased region" description="Acidic residues" evidence="1">
    <location>
        <begin position="24"/>
        <end position="33"/>
    </location>
</feature>
<reference evidence="2" key="1">
    <citation type="submission" date="2021-02" db="EMBL/GenBank/DDBJ databases">
        <authorList>
            <person name="Nowell W R."/>
        </authorList>
    </citation>
    <scope>NUCLEOTIDE SEQUENCE</scope>
</reference>
<sequence>MAQIGNGVQTRPELEKSAEHGEENGTEVIDDNDTVSALRADLSSINADLTSPPINSPSTKFRGSICWTEGFEKNLHVLAKDQYAGRAMGVFTSGGDAQEVFH</sequence>
<dbReference type="EMBL" id="CAJNOJ010000023">
    <property type="protein sequence ID" value="CAF0856767.1"/>
    <property type="molecule type" value="Genomic_DNA"/>
</dbReference>
<comment type="caution">
    <text evidence="2">The sequence shown here is derived from an EMBL/GenBank/DDBJ whole genome shotgun (WGS) entry which is preliminary data.</text>
</comment>
<name>A0A813WT08_ADIRI</name>
<dbReference type="AlphaFoldDB" id="A0A813WT08"/>
<organism evidence="2 3">
    <name type="scientific">Adineta ricciae</name>
    <name type="common">Rotifer</name>
    <dbReference type="NCBI Taxonomy" id="249248"/>
    <lineage>
        <taxon>Eukaryota</taxon>
        <taxon>Metazoa</taxon>
        <taxon>Spiralia</taxon>
        <taxon>Gnathifera</taxon>
        <taxon>Rotifera</taxon>
        <taxon>Eurotatoria</taxon>
        <taxon>Bdelloidea</taxon>
        <taxon>Adinetida</taxon>
        <taxon>Adinetidae</taxon>
        <taxon>Adineta</taxon>
    </lineage>
</organism>
<feature type="compositionally biased region" description="Basic and acidic residues" evidence="1">
    <location>
        <begin position="12"/>
        <end position="23"/>
    </location>
</feature>
<evidence type="ECO:0000256" key="1">
    <source>
        <dbReference type="SAM" id="MobiDB-lite"/>
    </source>
</evidence>
<feature type="region of interest" description="Disordered" evidence="1">
    <location>
        <begin position="1"/>
        <end position="34"/>
    </location>
</feature>
<proteinExistence type="predicted"/>
<accession>A0A813WT08</accession>
<evidence type="ECO:0000313" key="2">
    <source>
        <dbReference type="EMBL" id="CAF0856767.1"/>
    </source>
</evidence>
<dbReference type="Proteomes" id="UP000663852">
    <property type="component" value="Unassembled WGS sequence"/>
</dbReference>
<gene>
    <name evidence="2" type="ORF">EDS130_LOCUS7598</name>
</gene>
<evidence type="ECO:0000313" key="3">
    <source>
        <dbReference type="Proteomes" id="UP000663852"/>
    </source>
</evidence>
<protein>
    <submittedName>
        <fullName evidence="2">Uncharacterized protein</fullName>
    </submittedName>
</protein>